<dbReference type="Gene3D" id="3.20.20.210">
    <property type="match status" value="1"/>
</dbReference>
<dbReference type="GO" id="GO:0009626">
    <property type="term" value="P:plant-type hypersensitive response"/>
    <property type="evidence" value="ECO:0007669"/>
    <property type="project" value="UniProtKB-ARBA"/>
</dbReference>
<dbReference type="Gene3D" id="1.10.10.10">
    <property type="entry name" value="Winged helix-like DNA-binding domain superfamily/Winged helix DNA-binding domain"/>
    <property type="match status" value="1"/>
</dbReference>
<feature type="domain" description="Disease resistance protein winged helix" evidence="8">
    <location>
        <begin position="561"/>
        <end position="629"/>
    </location>
</feature>
<keyword evidence="3" id="KW-0677">Repeat</keyword>
<gene>
    <name evidence="10" type="ORF">ZIOFF_014303</name>
</gene>
<dbReference type="Gene3D" id="1.20.5.4130">
    <property type="match status" value="1"/>
</dbReference>
<dbReference type="InterPro" id="IPR036388">
    <property type="entry name" value="WH-like_DNA-bd_sf"/>
</dbReference>
<dbReference type="CDD" id="cd14798">
    <property type="entry name" value="RX-CC_like"/>
    <property type="match status" value="1"/>
</dbReference>
<dbReference type="Pfam" id="PF18052">
    <property type="entry name" value="Rx_N"/>
    <property type="match status" value="1"/>
</dbReference>
<dbReference type="EMBL" id="JACMSC010000004">
    <property type="protein sequence ID" value="KAG6524394.1"/>
    <property type="molecule type" value="Genomic_DNA"/>
</dbReference>
<name>A0A8J5HPX0_ZINOF</name>
<evidence type="ECO:0000259" key="6">
    <source>
        <dbReference type="Pfam" id="PF00931"/>
    </source>
</evidence>
<evidence type="ECO:0000256" key="4">
    <source>
        <dbReference type="ARBA" id="ARBA00022741"/>
    </source>
</evidence>
<dbReference type="FunFam" id="1.10.8.430:FF:000003">
    <property type="entry name" value="Probable disease resistance protein At5g66910"/>
    <property type="match status" value="1"/>
</dbReference>
<evidence type="ECO:0000256" key="2">
    <source>
        <dbReference type="ARBA" id="ARBA00022614"/>
    </source>
</evidence>
<evidence type="ECO:0000313" key="10">
    <source>
        <dbReference type="EMBL" id="KAG6524394.1"/>
    </source>
</evidence>
<dbReference type="GO" id="GO:0002758">
    <property type="term" value="P:innate immune response-activating signaling pathway"/>
    <property type="evidence" value="ECO:0007669"/>
    <property type="project" value="UniProtKB-ARBA"/>
</dbReference>
<keyword evidence="5" id="KW-0611">Plant defense</keyword>
<reference evidence="10 11" key="1">
    <citation type="submission" date="2020-08" db="EMBL/GenBank/DDBJ databases">
        <title>Plant Genome Project.</title>
        <authorList>
            <person name="Zhang R.-G."/>
        </authorList>
    </citation>
    <scope>NUCLEOTIDE SEQUENCE [LARGE SCALE GENOMIC DNA]</scope>
    <source>
        <tissue evidence="10">Rhizome</tissue>
    </source>
</reference>
<feature type="domain" description="NB-ARC" evidence="6">
    <location>
        <begin position="320"/>
        <end position="481"/>
    </location>
</feature>
<dbReference type="InterPro" id="IPR058922">
    <property type="entry name" value="WHD_DRP"/>
</dbReference>
<keyword evidence="4" id="KW-0547">Nucleotide-binding</keyword>
<dbReference type="Gene3D" id="3.80.10.10">
    <property type="entry name" value="Ribonuclease Inhibitor"/>
    <property type="match status" value="1"/>
</dbReference>
<proteinExistence type="inferred from homology"/>
<evidence type="ECO:0000313" key="11">
    <source>
        <dbReference type="Proteomes" id="UP000734854"/>
    </source>
</evidence>
<dbReference type="PANTHER" id="PTHR23155">
    <property type="entry name" value="DISEASE RESISTANCE PROTEIN RP"/>
    <property type="match status" value="1"/>
</dbReference>
<dbReference type="FunFam" id="1.10.10.10:FF:000322">
    <property type="entry name" value="Probable disease resistance protein At1g63360"/>
    <property type="match status" value="1"/>
</dbReference>
<dbReference type="Gene3D" id="1.10.8.430">
    <property type="entry name" value="Helical domain of apoptotic protease-activating factors"/>
    <property type="match status" value="1"/>
</dbReference>
<evidence type="ECO:0000259" key="7">
    <source>
        <dbReference type="Pfam" id="PF18052"/>
    </source>
</evidence>
<feature type="domain" description="Disease resistance R13L4/SHOC-2-like LRR" evidence="9">
    <location>
        <begin position="677"/>
        <end position="1028"/>
    </location>
</feature>
<dbReference type="InterPro" id="IPR055414">
    <property type="entry name" value="LRR_R13L4/SHOC2-like"/>
</dbReference>
<dbReference type="InterPro" id="IPR041118">
    <property type="entry name" value="Rx_N"/>
</dbReference>
<dbReference type="InterPro" id="IPR042197">
    <property type="entry name" value="Apaf_helical"/>
</dbReference>
<dbReference type="PANTHER" id="PTHR23155:SF1205">
    <property type="entry name" value="DISEASE RESISTANCE PROTEIN RPM1"/>
    <property type="match status" value="1"/>
</dbReference>
<dbReference type="Gene3D" id="3.40.50.300">
    <property type="entry name" value="P-loop containing nucleotide triphosphate hydrolases"/>
    <property type="match status" value="1"/>
</dbReference>
<evidence type="ECO:0000256" key="1">
    <source>
        <dbReference type="ARBA" id="ARBA00008894"/>
    </source>
</evidence>
<dbReference type="InterPro" id="IPR038005">
    <property type="entry name" value="RX-like_CC"/>
</dbReference>
<keyword evidence="11" id="KW-1185">Reference proteome</keyword>
<dbReference type="FunFam" id="3.40.50.300:FF:001091">
    <property type="entry name" value="Probable disease resistance protein At1g61300"/>
    <property type="match status" value="1"/>
</dbReference>
<dbReference type="GO" id="GO:0043531">
    <property type="term" value="F:ADP binding"/>
    <property type="evidence" value="ECO:0007669"/>
    <property type="project" value="InterPro"/>
</dbReference>
<dbReference type="InterPro" id="IPR044974">
    <property type="entry name" value="Disease_R_plants"/>
</dbReference>
<dbReference type="InterPro" id="IPR002182">
    <property type="entry name" value="NB-ARC"/>
</dbReference>
<dbReference type="AlphaFoldDB" id="A0A8J5HPX0"/>
<dbReference type="SUPFAM" id="SSF52058">
    <property type="entry name" value="L domain-like"/>
    <property type="match status" value="1"/>
</dbReference>
<dbReference type="Pfam" id="PF23598">
    <property type="entry name" value="LRR_14"/>
    <property type="match status" value="1"/>
</dbReference>
<accession>A0A8J5HPX0</accession>
<keyword evidence="2" id="KW-0433">Leucine-rich repeat</keyword>
<comment type="similarity">
    <text evidence="1">Belongs to the disease resistance NB-LRR family.</text>
</comment>
<feature type="domain" description="Disease resistance N-terminal" evidence="7">
    <location>
        <begin position="130"/>
        <end position="207"/>
    </location>
</feature>
<dbReference type="PRINTS" id="PR00364">
    <property type="entry name" value="DISEASERSIST"/>
</dbReference>
<dbReference type="Pfam" id="PF00931">
    <property type="entry name" value="NB-ARC"/>
    <property type="match status" value="1"/>
</dbReference>
<evidence type="ECO:0000256" key="3">
    <source>
        <dbReference type="ARBA" id="ARBA00022737"/>
    </source>
</evidence>
<evidence type="ECO:0000256" key="5">
    <source>
        <dbReference type="ARBA" id="ARBA00022821"/>
    </source>
</evidence>
<dbReference type="Proteomes" id="UP000734854">
    <property type="component" value="Unassembled WGS sequence"/>
</dbReference>
<dbReference type="InterPro" id="IPR038071">
    <property type="entry name" value="UROD/MetE-like_sf"/>
</dbReference>
<dbReference type="SUPFAM" id="SSF51726">
    <property type="entry name" value="UROD/MetE-like"/>
    <property type="match status" value="1"/>
</dbReference>
<dbReference type="GO" id="GO:0042742">
    <property type="term" value="P:defense response to bacterium"/>
    <property type="evidence" value="ECO:0007669"/>
    <property type="project" value="UniProtKB-ARBA"/>
</dbReference>
<dbReference type="InterPro" id="IPR032675">
    <property type="entry name" value="LRR_dom_sf"/>
</dbReference>
<dbReference type="InterPro" id="IPR027417">
    <property type="entry name" value="P-loop_NTPase"/>
</dbReference>
<dbReference type="Pfam" id="PF23559">
    <property type="entry name" value="WHD_DRP"/>
    <property type="match status" value="1"/>
</dbReference>
<evidence type="ECO:0000259" key="8">
    <source>
        <dbReference type="Pfam" id="PF23559"/>
    </source>
</evidence>
<evidence type="ECO:0000259" key="9">
    <source>
        <dbReference type="Pfam" id="PF23598"/>
    </source>
</evidence>
<dbReference type="SUPFAM" id="SSF52540">
    <property type="entry name" value="P-loop containing nucleoside triphosphate hydrolases"/>
    <property type="match status" value="1"/>
</dbReference>
<organism evidence="10 11">
    <name type="scientific">Zingiber officinale</name>
    <name type="common">Ginger</name>
    <name type="synonym">Amomum zingiber</name>
    <dbReference type="NCBI Taxonomy" id="94328"/>
    <lineage>
        <taxon>Eukaryota</taxon>
        <taxon>Viridiplantae</taxon>
        <taxon>Streptophyta</taxon>
        <taxon>Embryophyta</taxon>
        <taxon>Tracheophyta</taxon>
        <taxon>Spermatophyta</taxon>
        <taxon>Magnoliopsida</taxon>
        <taxon>Liliopsida</taxon>
        <taxon>Zingiberales</taxon>
        <taxon>Zingiberaceae</taxon>
        <taxon>Zingiber</taxon>
    </lineage>
</organism>
<sequence length="1041" mass="118275">MHTQYSRYGQHQPTKRVERRNLFGLVPSAAVGFPAGKYLIVGVVDGRNIRANDFASSLSTLVSLEAIVGKGLAFVSPKVDEVNALAKVLAGEKDEVVLTAKVIHASSQRRTEIGSMETVIATKVVEFAFNSIAGKLEKMLEEEVALLAGVEDEVRDIVAELKTINSFLTDMSTRRNLDDRQQNWVQEVREVAYDAEDLIDEFECRLRSIPYEERGVKGLFMRFCRCLKSLKIRHGVASELQKLKVEVEEIRKRHDRYSHPNESLTSLATVTCLDMADRYSDPRIIGHFVEEAELVGIVESREKIIEWTFKWTEDTYDECRKLTVISLVGFGGLGKTTLAKTVYDDPRIRGFFRYRIWIVVSQQYNIKELLKQIIRNVSKDSGWTTDLDNMDESQLVQTARDHLHGYPYFLVFDDVWRNDTWKSLSIALPDDYNGSRVIVTTRSEEVANISCSRDRRFIFKVSPLSPEQSWELFCRKVFEAPDYNCPPDLENVGREIVQKCNGLPLAIVTVGGLLASKSNKNHEEWKNSRDHLRLEIEHILGLSYNDLSYDLKPCFLFLGTYPKNYEIPRKHLMRRWIAEGIVSGVGGLLAEEEAERLFYELVSRNLVQPSQFDDSGTVKSCRVHEEMLNVIISISRKENFAVQLKEHPTNPPQHQKIRRLSWHDGNSGLVPNTDLSHLRSFTAFGDDIPLKDYRKQRLLRAIVLEGCRNSLHLHPKSFSKLFLLKYLSLRDSRISALPDSIGALQNLEFLDIRGTDIEELPNSIIKLQKLTHLLSGSLKVYNLLTSEGFKRLKVPKGIRKLKKLRTLGMACADNVRLLREIGELVELKKLAICFGIDDLSSRMMEEINALLFKLNRSLQSLTILHFAEGSIKEALDEVASPPLLLCKLQINALLAGLPAWFASLEKVVEITLSNTQLQLQDLQVLRNLHTLVKLFLGSGSFDDNGEDLVFDHVGFTHLKFLTIQSQSVNFEKGSVQRLEILKMISFTGYSVNGIEYLHGLKEVHIHTENGDIMKMVKNIAANHSNHPKCFAITTDPLAKGI</sequence>
<comment type="caution">
    <text evidence="10">The sequence shown here is derived from an EMBL/GenBank/DDBJ whole genome shotgun (WGS) entry which is preliminary data.</text>
</comment>
<protein>
    <submittedName>
        <fullName evidence="10">Uncharacterized protein</fullName>
    </submittedName>
</protein>